<evidence type="ECO:0000313" key="3">
    <source>
        <dbReference type="Proteomes" id="UP000309038"/>
    </source>
</evidence>
<protein>
    <recommendedName>
        <fullName evidence="1">F-box domain-containing protein</fullName>
    </recommendedName>
</protein>
<comment type="caution">
    <text evidence="2">The sequence shown here is derived from an EMBL/GenBank/DDBJ whole genome shotgun (WGS) entry which is preliminary data.</text>
</comment>
<evidence type="ECO:0000259" key="1">
    <source>
        <dbReference type="Pfam" id="PF12937"/>
    </source>
</evidence>
<dbReference type="Gene3D" id="1.20.1280.50">
    <property type="match status" value="1"/>
</dbReference>
<reference evidence="2 3" key="1">
    <citation type="submission" date="2019-02" db="EMBL/GenBank/DDBJ databases">
        <title>Genome sequencing of the rare red list fungi Phlebia centrifuga.</title>
        <authorList>
            <person name="Buettner E."/>
            <person name="Kellner H."/>
        </authorList>
    </citation>
    <scope>NUCLEOTIDE SEQUENCE [LARGE SCALE GENOMIC DNA]</scope>
    <source>
        <strain evidence="2 3">DSM 108282</strain>
    </source>
</reference>
<feature type="domain" description="F-box" evidence="1">
    <location>
        <begin position="74"/>
        <end position="141"/>
    </location>
</feature>
<dbReference type="InterPro" id="IPR036047">
    <property type="entry name" value="F-box-like_dom_sf"/>
</dbReference>
<keyword evidence="3" id="KW-1185">Reference proteome</keyword>
<gene>
    <name evidence="2" type="ORF">EW026_g4545</name>
</gene>
<sequence length="614" mass="69005">MQVTGMTAILPQHLSDAATHLCSLLSRITHDGKKFRSFAPSPDVASLEKMEEQIITALSHVRTIINSQSSFMCRMPPEIIARIMEQVPPPPHPNFIPIHAHPRLRFRKGETPRSWMRATQVCRYWRAVALASPSLWTEMDFMSPDGRRSIPNIIKVFARRSADLPLNLHLWSTEVNVSYSRLNPILCRLRGFHMHRSNSHVLEQLNLPAPLLENLTLSPCETSMSLRGGAAALSYILPKIFADVTPSLRKLTINYFNSWPGNDFHGLTHLCLQGQKARISDAAVQDISGFLDFLSQSPMMEELILQNSEPFGNASNFATNIMSRQLVKLLALRVLIFEGCDPTVFIPLLCHLSTSPTTTVSIKHDDCRPIVDTLIDSHTLALQSIHFSLNVRCIEIEILDESIKIIGYGGEMSLRLVMPYANRRGFPAGLPHVASLLRLLSLSHTQELVVSFQQGRPCAWHKSSAEWRTLYSSIPSITKYVFHFPHPYESSRTPIPLQCLIPDPTPILPGLSELEIHYHNHTGALGIDTRLRAMLREITAARADHGCPIERISLQLIMPTGNIVRGGGGSLEDDIWALQQTMDYATVQFANPYLSEIREKERNKVDEISSAVYY</sequence>
<organism evidence="2 3">
    <name type="scientific">Hermanssonia centrifuga</name>
    <dbReference type="NCBI Taxonomy" id="98765"/>
    <lineage>
        <taxon>Eukaryota</taxon>
        <taxon>Fungi</taxon>
        <taxon>Dikarya</taxon>
        <taxon>Basidiomycota</taxon>
        <taxon>Agaricomycotina</taxon>
        <taxon>Agaricomycetes</taxon>
        <taxon>Polyporales</taxon>
        <taxon>Meruliaceae</taxon>
        <taxon>Hermanssonia</taxon>
    </lineage>
</organism>
<dbReference type="Proteomes" id="UP000309038">
    <property type="component" value="Unassembled WGS sequence"/>
</dbReference>
<accession>A0A4S4KGT2</accession>
<dbReference type="EMBL" id="SGPJ01000166">
    <property type="protein sequence ID" value="THG97464.1"/>
    <property type="molecule type" value="Genomic_DNA"/>
</dbReference>
<dbReference type="InterPro" id="IPR001810">
    <property type="entry name" value="F-box_dom"/>
</dbReference>
<proteinExistence type="predicted"/>
<dbReference type="Pfam" id="PF12937">
    <property type="entry name" value="F-box-like"/>
    <property type="match status" value="1"/>
</dbReference>
<name>A0A4S4KGT2_9APHY</name>
<dbReference type="SUPFAM" id="SSF81383">
    <property type="entry name" value="F-box domain"/>
    <property type="match status" value="1"/>
</dbReference>
<evidence type="ECO:0000313" key="2">
    <source>
        <dbReference type="EMBL" id="THG97464.1"/>
    </source>
</evidence>
<dbReference type="AlphaFoldDB" id="A0A4S4KGT2"/>